<feature type="transmembrane region" description="Helical" evidence="1">
    <location>
        <begin position="107"/>
        <end position="128"/>
    </location>
</feature>
<keyword evidence="1" id="KW-0472">Membrane</keyword>
<dbReference type="PANTHER" id="PTHR39419">
    <property type="entry name" value="SLL0814 PROTEIN"/>
    <property type="match status" value="1"/>
</dbReference>
<feature type="transmembrane region" description="Helical" evidence="1">
    <location>
        <begin position="213"/>
        <end position="241"/>
    </location>
</feature>
<keyword evidence="1" id="KW-1133">Transmembrane helix</keyword>
<dbReference type="EMBL" id="CADCVM010000058">
    <property type="protein sequence ID" value="CAA9469912.1"/>
    <property type="molecule type" value="Genomic_DNA"/>
</dbReference>
<evidence type="ECO:0000256" key="1">
    <source>
        <dbReference type="SAM" id="Phobius"/>
    </source>
</evidence>
<accession>A0A6J4RC58</accession>
<keyword evidence="1" id="KW-0812">Transmembrane</keyword>
<dbReference type="InterPro" id="IPR007354">
    <property type="entry name" value="CruF-like"/>
</dbReference>
<name>A0A6J4RC58_9ACTN</name>
<dbReference type="Pfam" id="PF04240">
    <property type="entry name" value="Caroten_synth"/>
    <property type="match status" value="1"/>
</dbReference>
<feature type="transmembrane region" description="Helical" evidence="1">
    <location>
        <begin position="42"/>
        <end position="59"/>
    </location>
</feature>
<feature type="transmembrane region" description="Helical" evidence="1">
    <location>
        <begin position="66"/>
        <end position="87"/>
    </location>
</feature>
<dbReference type="AlphaFoldDB" id="A0A6J4RC58"/>
<evidence type="ECO:0000313" key="2">
    <source>
        <dbReference type="EMBL" id="CAA9469912.1"/>
    </source>
</evidence>
<proteinExistence type="predicted"/>
<protein>
    <submittedName>
        <fullName evidence="2">Carotenoid biosynthesis protein</fullName>
    </submittedName>
</protein>
<sequence>MRVFSRLLRATPTPLLIFSAISFAAAFFAVRFPDVPGASAGSYVSSLLLSLPALVALWAHLGPRRAAAAALAVSAFAYAIESVGVATGFPYGPFSYGEALGPKLFGLVPYLLPITYVPLVIGAVAAAWGPRRLAPRVAIAALLLVLTDGVLDPGATALGFWTWTEGGPYYGVPLVNSAGWLLSGAVSAALLLSIGRAHATPPPGALDSATLSLAFWTSAAVFSGLAFPAALGLALFVLSLARRARLKAVSK</sequence>
<gene>
    <name evidence="2" type="ORF">AVDCRST_MAG05-467</name>
</gene>
<dbReference type="PANTHER" id="PTHR39419:SF1">
    <property type="entry name" value="SLL0814 PROTEIN"/>
    <property type="match status" value="1"/>
</dbReference>
<reference evidence="2" key="1">
    <citation type="submission" date="2020-02" db="EMBL/GenBank/DDBJ databases">
        <authorList>
            <person name="Meier V. D."/>
        </authorList>
    </citation>
    <scope>NUCLEOTIDE SEQUENCE</scope>
    <source>
        <strain evidence="2">AVDCRST_MAG05</strain>
    </source>
</reference>
<feature type="transmembrane region" description="Helical" evidence="1">
    <location>
        <begin position="12"/>
        <end position="30"/>
    </location>
</feature>
<organism evidence="2">
    <name type="scientific">uncultured Rubrobacteraceae bacterium</name>
    <dbReference type="NCBI Taxonomy" id="349277"/>
    <lineage>
        <taxon>Bacteria</taxon>
        <taxon>Bacillati</taxon>
        <taxon>Actinomycetota</taxon>
        <taxon>Rubrobacteria</taxon>
        <taxon>Rubrobacterales</taxon>
        <taxon>Rubrobacteraceae</taxon>
        <taxon>environmental samples</taxon>
    </lineage>
</organism>
<feature type="transmembrane region" description="Helical" evidence="1">
    <location>
        <begin position="140"/>
        <end position="163"/>
    </location>
</feature>